<evidence type="ECO:0000313" key="3">
    <source>
        <dbReference type="Proteomes" id="UP000662466"/>
    </source>
</evidence>
<dbReference type="InterPro" id="IPR000073">
    <property type="entry name" value="AB_hydrolase_1"/>
</dbReference>
<dbReference type="AlphaFoldDB" id="A0A8H6QBD2"/>
<name>A0A8H6QBD2_9EURO</name>
<evidence type="ECO:0000259" key="1">
    <source>
        <dbReference type="Pfam" id="PF00561"/>
    </source>
</evidence>
<dbReference type="Proteomes" id="UP000662466">
    <property type="component" value="Unassembled WGS sequence"/>
</dbReference>
<dbReference type="GO" id="GO:0016020">
    <property type="term" value="C:membrane"/>
    <property type="evidence" value="ECO:0007669"/>
    <property type="project" value="TreeGrafter"/>
</dbReference>
<dbReference type="GO" id="GO:0046464">
    <property type="term" value="P:acylglycerol catabolic process"/>
    <property type="evidence" value="ECO:0007669"/>
    <property type="project" value="TreeGrafter"/>
</dbReference>
<dbReference type="PANTHER" id="PTHR43798">
    <property type="entry name" value="MONOACYLGLYCEROL LIPASE"/>
    <property type="match status" value="1"/>
</dbReference>
<dbReference type="InterPro" id="IPR029058">
    <property type="entry name" value="AB_hydrolase_fold"/>
</dbReference>
<dbReference type="GO" id="GO:0047372">
    <property type="term" value="F:monoacylglycerol lipase activity"/>
    <property type="evidence" value="ECO:0007669"/>
    <property type="project" value="TreeGrafter"/>
</dbReference>
<protein>
    <recommendedName>
        <fullName evidence="1">AB hydrolase-1 domain-containing protein</fullName>
    </recommendedName>
</protein>
<organism evidence="2 3">
    <name type="scientific">Aspergillus hiratsukae</name>
    <dbReference type="NCBI Taxonomy" id="1194566"/>
    <lineage>
        <taxon>Eukaryota</taxon>
        <taxon>Fungi</taxon>
        <taxon>Dikarya</taxon>
        <taxon>Ascomycota</taxon>
        <taxon>Pezizomycotina</taxon>
        <taxon>Eurotiomycetes</taxon>
        <taxon>Eurotiomycetidae</taxon>
        <taxon>Eurotiales</taxon>
        <taxon>Aspergillaceae</taxon>
        <taxon>Aspergillus</taxon>
        <taxon>Aspergillus subgen. Fumigati</taxon>
    </lineage>
</organism>
<proteinExistence type="predicted"/>
<dbReference type="SUPFAM" id="SSF53474">
    <property type="entry name" value="alpha/beta-Hydrolases"/>
    <property type="match status" value="1"/>
</dbReference>
<dbReference type="InterPro" id="IPR050266">
    <property type="entry name" value="AB_hydrolase_sf"/>
</dbReference>
<evidence type="ECO:0000313" key="2">
    <source>
        <dbReference type="EMBL" id="KAF7169488.1"/>
    </source>
</evidence>
<accession>A0A8H6QBD2</accession>
<sequence>MPCLEVCGHSIHYADSNPNGAPKDGTTIVFIHGLGSSQNYYFPILPHLTPNHRCITLDTYGSARSPYTGQSVTIATIASDVIAVLDALHIPKAVVVGHSMGGLVVTLLGAQCSDRITAVVAVGPTHPSETLASTMRQRSDTVLSAGMEAMANTVPDAATGSQASALAKAFIRELLLGQNPKGYAALCQAIAQAPAIDYSCITVPFLLIAGEEDKSASMEGCKYIFDRVSSERKKMEVLPKVGHWHCVEAPDVVGKMVAGFVGTL</sequence>
<dbReference type="PANTHER" id="PTHR43798:SF5">
    <property type="entry name" value="MONOACYLGLYCEROL LIPASE ABHD6"/>
    <property type="match status" value="1"/>
</dbReference>
<gene>
    <name evidence="2" type="ORF">CNMCM6106_004373</name>
</gene>
<dbReference type="Pfam" id="PF00561">
    <property type="entry name" value="Abhydrolase_1"/>
    <property type="match status" value="1"/>
</dbReference>
<dbReference type="EMBL" id="JACBAF010002035">
    <property type="protein sequence ID" value="KAF7169488.1"/>
    <property type="molecule type" value="Genomic_DNA"/>
</dbReference>
<reference evidence="2" key="1">
    <citation type="submission" date="2020-06" db="EMBL/GenBank/DDBJ databases">
        <title>Draft genome sequences of strains closely related to Aspergillus parafelis and Aspergillus hiratsukae.</title>
        <authorList>
            <person name="Dos Santos R.A.C."/>
            <person name="Rivero-Menendez O."/>
            <person name="Steenwyk J.L."/>
            <person name="Mead M.E."/>
            <person name="Goldman G.H."/>
            <person name="Alastruey-Izquierdo A."/>
            <person name="Rokas A."/>
        </authorList>
    </citation>
    <scope>NUCLEOTIDE SEQUENCE</scope>
    <source>
        <strain evidence="2">CNM-CM6106</strain>
    </source>
</reference>
<dbReference type="Gene3D" id="3.40.50.1820">
    <property type="entry name" value="alpha/beta hydrolase"/>
    <property type="match status" value="1"/>
</dbReference>
<feature type="domain" description="AB hydrolase-1" evidence="1">
    <location>
        <begin position="27"/>
        <end position="138"/>
    </location>
</feature>
<comment type="caution">
    <text evidence="2">The sequence shown here is derived from an EMBL/GenBank/DDBJ whole genome shotgun (WGS) entry which is preliminary data.</text>
</comment>